<dbReference type="Proteomes" id="UP000777440">
    <property type="component" value="Unassembled WGS sequence"/>
</dbReference>
<dbReference type="InterPro" id="IPR036866">
    <property type="entry name" value="RibonucZ/Hydroxyglut_hydro"/>
</dbReference>
<dbReference type="EMBL" id="JAEUAX010000004">
    <property type="protein sequence ID" value="MBW9110045.1"/>
    <property type="molecule type" value="Genomic_DNA"/>
</dbReference>
<comment type="caution">
    <text evidence="1">The sequence shown here is derived from an EMBL/GenBank/DDBJ whole genome shotgun (WGS) entry which is preliminary data.</text>
</comment>
<keyword evidence="2" id="KW-1185">Reference proteome</keyword>
<protein>
    <submittedName>
        <fullName evidence="1">Uncharacterized protein</fullName>
    </submittedName>
</protein>
<accession>A0ABS7HZL7</accession>
<dbReference type="SUPFAM" id="SSF56281">
    <property type="entry name" value="Metallo-hydrolase/oxidoreductase"/>
    <property type="match status" value="1"/>
</dbReference>
<dbReference type="RefSeq" id="WP_220339465.1">
    <property type="nucleotide sequence ID" value="NZ_JAEUAX010000004.1"/>
</dbReference>
<dbReference type="PANTHER" id="PTHR43223">
    <property type="entry name" value="ALKYL/ARYL-SULFATASE"/>
    <property type="match status" value="1"/>
</dbReference>
<dbReference type="Gene3D" id="3.60.15.30">
    <property type="entry name" value="Metallo-beta-lactamase domain"/>
    <property type="match status" value="1"/>
</dbReference>
<gene>
    <name evidence="1" type="ORF">JNB61_09710</name>
</gene>
<reference evidence="1 2" key="1">
    <citation type="journal article" date="2021" name="MBio">
        <title>Poor Competitiveness of Bradyrhizobium in Pigeon Pea Root Colonization in Indian Soils.</title>
        <authorList>
            <person name="Chalasani D."/>
            <person name="Basu A."/>
            <person name="Pullabhotla S.V.S.R.N."/>
            <person name="Jorrin B."/>
            <person name="Neal A.L."/>
            <person name="Poole P.S."/>
            <person name="Podile A.R."/>
            <person name="Tkacz A."/>
        </authorList>
    </citation>
    <scope>NUCLEOTIDE SEQUENCE [LARGE SCALE GENOMIC DNA]</scope>
    <source>
        <strain evidence="1 2">HU12</strain>
    </source>
</reference>
<name>A0ABS7HZL7_9MICO</name>
<dbReference type="InterPro" id="IPR052195">
    <property type="entry name" value="Bact_Alkyl/Aryl-Sulfatase"/>
</dbReference>
<proteinExistence type="predicted"/>
<evidence type="ECO:0000313" key="1">
    <source>
        <dbReference type="EMBL" id="MBW9110045.1"/>
    </source>
</evidence>
<sequence>MQQREPEASIRAAHAAALAALPFDDTDDFAAADRGFIGTLDDPQIRNDKGEVVWDASTYDFVQGEAPESVNPSLWRQSKLAAT</sequence>
<organism evidence="1 2">
    <name type="scientific">Microbacterium ureisolvens</name>
    <dbReference type="NCBI Taxonomy" id="2781186"/>
    <lineage>
        <taxon>Bacteria</taxon>
        <taxon>Bacillati</taxon>
        <taxon>Actinomycetota</taxon>
        <taxon>Actinomycetes</taxon>
        <taxon>Micrococcales</taxon>
        <taxon>Microbacteriaceae</taxon>
        <taxon>Microbacterium</taxon>
    </lineage>
</organism>
<evidence type="ECO:0000313" key="2">
    <source>
        <dbReference type="Proteomes" id="UP000777440"/>
    </source>
</evidence>
<dbReference type="PANTHER" id="PTHR43223:SF1">
    <property type="entry name" value="ALKYL_ARYL-SULFATASE BDS1"/>
    <property type="match status" value="1"/>
</dbReference>